<comment type="caution">
    <text evidence="2">The sequence shown here is derived from an EMBL/GenBank/DDBJ whole genome shotgun (WGS) entry which is preliminary data.</text>
</comment>
<dbReference type="EMBL" id="VLLG01000003">
    <property type="protein sequence ID" value="TWI87994.1"/>
    <property type="molecule type" value="Genomic_DNA"/>
</dbReference>
<evidence type="ECO:0000313" key="2">
    <source>
        <dbReference type="EMBL" id="TWI87994.1"/>
    </source>
</evidence>
<dbReference type="SUPFAM" id="SSF48452">
    <property type="entry name" value="TPR-like"/>
    <property type="match status" value="1"/>
</dbReference>
<proteinExistence type="predicted"/>
<name>A0A562T430_CHIJA</name>
<dbReference type="Proteomes" id="UP000316778">
    <property type="component" value="Unassembled WGS sequence"/>
</dbReference>
<keyword evidence="1" id="KW-1133">Transmembrane helix</keyword>
<keyword evidence="1" id="KW-0472">Membrane</keyword>
<protein>
    <submittedName>
        <fullName evidence="2">Uncharacterized protein</fullName>
    </submittedName>
</protein>
<sequence>MTSTRLLYNDDEYIDGLLDSSPAIIDAIYRQFAKKVSTFILQHGGTQKDAAHIFEIALTDIYAYARRHRIELATRFEPFFMLVCKIAWRKELQKRQMDVRDEAEPEIATLDNTHLQYVREVIENGENKRYWLQLFHQLTSACQQAIKQALIGPVADGAGTNPQPTAGLLPKIFAPCMSTLIKSSVVSRAGKELPAGSCEQAALYVMQGLPETERESFEAELKENTALQEIVQRGRDAIDWLRRALAPDNTRRELAQIMADMRQRWFYPKDRDVNRIGLYVMGITVLAIIIASLLFISPWHKDMYRQFAATEMVHHHKPGNDTSKLLHAAARHFNRRRFKQTIETLNQVLEISPANMYARYYRGISLIETNQLAEARNDLQAVYDSNSPYRYDAAFYMGLSYLKERDRQQSLEWLLKIPEQAPVYWKARRLIDELQ</sequence>
<evidence type="ECO:0000313" key="3">
    <source>
        <dbReference type="Proteomes" id="UP000316778"/>
    </source>
</evidence>
<evidence type="ECO:0000256" key="1">
    <source>
        <dbReference type="SAM" id="Phobius"/>
    </source>
</evidence>
<accession>A0A562T430</accession>
<keyword evidence="1" id="KW-0812">Transmembrane</keyword>
<keyword evidence="3" id="KW-1185">Reference proteome</keyword>
<organism evidence="2 3">
    <name type="scientific">Chitinophaga japonensis</name>
    <name type="common">Flexibacter japonensis</name>
    <dbReference type="NCBI Taxonomy" id="104662"/>
    <lineage>
        <taxon>Bacteria</taxon>
        <taxon>Pseudomonadati</taxon>
        <taxon>Bacteroidota</taxon>
        <taxon>Chitinophagia</taxon>
        <taxon>Chitinophagales</taxon>
        <taxon>Chitinophagaceae</taxon>
        <taxon>Chitinophaga</taxon>
    </lineage>
</organism>
<dbReference type="OrthoDB" id="1091348at2"/>
<reference evidence="2 3" key="1">
    <citation type="journal article" date="2013" name="Stand. Genomic Sci.">
        <title>Genomic Encyclopedia of Type Strains, Phase I: The one thousand microbial genomes (KMG-I) project.</title>
        <authorList>
            <person name="Kyrpides N.C."/>
            <person name="Woyke T."/>
            <person name="Eisen J.A."/>
            <person name="Garrity G."/>
            <person name="Lilburn T.G."/>
            <person name="Beck B.J."/>
            <person name="Whitman W.B."/>
            <person name="Hugenholtz P."/>
            <person name="Klenk H.P."/>
        </authorList>
    </citation>
    <scope>NUCLEOTIDE SEQUENCE [LARGE SCALE GENOMIC DNA]</scope>
    <source>
        <strain evidence="2 3">DSM 13484</strain>
    </source>
</reference>
<dbReference type="RefSeq" id="WP_145712703.1">
    <property type="nucleotide sequence ID" value="NZ_BAAAFY010000001.1"/>
</dbReference>
<feature type="transmembrane region" description="Helical" evidence="1">
    <location>
        <begin position="276"/>
        <end position="296"/>
    </location>
</feature>
<dbReference type="InterPro" id="IPR011990">
    <property type="entry name" value="TPR-like_helical_dom_sf"/>
</dbReference>
<dbReference type="Gene3D" id="1.25.40.10">
    <property type="entry name" value="Tetratricopeptide repeat domain"/>
    <property type="match status" value="1"/>
</dbReference>
<gene>
    <name evidence="2" type="ORF">LX66_2068</name>
</gene>
<dbReference type="AlphaFoldDB" id="A0A562T430"/>